<sequence length="406" mass="46601">MGTVNVDQLSHDGTVVQDVDTKLSNAKKHELLIEALPDATLETHSGMKVVRFGNQIILAAQVTHLGYPWAEFKKRIQIPKRWLEVHQGAVREGLTPRFVGVYHYRDVTVFVDFDPTTYVRRAVNNSAAHVATNDLYQAQTAGQFSREDKNGNRLTSIRGDQLATYLLTGYSEKNAHIDVFDGFSTKFMDGMRIEGLTAVQEMHAARWPDTFQNEWAGFYVEYRLHQYLAAHGLTQHVQVQKEKRRGAFDYDLRFLRDGSLEYYGDLKASSIAVSDSPGNDKDDFLRALDTFGRFWYVIFEHETWHSRDNSNLATIAWNEWRRSVGHVGRKGTYDPLSYQGRFKEAVRFMRVNILEVNPANVGIVLKDFQKDFRQPDGKPRKAKVSIRKKDIDNFLIYTRSIVPASD</sequence>
<dbReference type="AlphaFoldDB" id="A0A849HNQ9"/>
<dbReference type="Proteomes" id="UP000588586">
    <property type="component" value="Unassembled WGS sequence"/>
</dbReference>
<gene>
    <name evidence="2" type="ORF">HJG52_19480</name>
</gene>
<accession>A0A849HNQ9</accession>
<protein>
    <recommendedName>
        <fullName evidence="1">Methylase-associated X1 domain-containing protein</fullName>
    </recommendedName>
</protein>
<dbReference type="Pfam" id="PF20296">
    <property type="entry name" value="MTaX1"/>
    <property type="match status" value="1"/>
</dbReference>
<comment type="caution">
    <text evidence="2">The sequence shown here is derived from an EMBL/GenBank/DDBJ whole genome shotgun (WGS) entry which is preliminary data.</text>
</comment>
<evidence type="ECO:0000313" key="2">
    <source>
        <dbReference type="EMBL" id="NNM48174.1"/>
    </source>
</evidence>
<proteinExistence type="predicted"/>
<organism evidence="2 3">
    <name type="scientific">Knoellia koreensis</name>
    <dbReference type="NCBI Taxonomy" id="2730921"/>
    <lineage>
        <taxon>Bacteria</taxon>
        <taxon>Bacillati</taxon>
        <taxon>Actinomycetota</taxon>
        <taxon>Actinomycetes</taxon>
        <taxon>Micrococcales</taxon>
        <taxon>Intrasporangiaceae</taxon>
        <taxon>Knoellia</taxon>
    </lineage>
</organism>
<name>A0A849HNQ9_9MICO</name>
<evidence type="ECO:0000259" key="1">
    <source>
        <dbReference type="Pfam" id="PF20296"/>
    </source>
</evidence>
<evidence type="ECO:0000313" key="3">
    <source>
        <dbReference type="Proteomes" id="UP000588586"/>
    </source>
</evidence>
<dbReference type="EMBL" id="JABEPQ010000007">
    <property type="protein sequence ID" value="NNM48174.1"/>
    <property type="molecule type" value="Genomic_DNA"/>
</dbReference>
<reference evidence="2 3" key="1">
    <citation type="submission" date="2020-04" db="EMBL/GenBank/DDBJ databases">
        <title>Knoellia sp. isolate from air conditioner.</title>
        <authorList>
            <person name="Chea S."/>
            <person name="Kim D.-U."/>
        </authorList>
    </citation>
    <scope>NUCLEOTIDE SEQUENCE [LARGE SCALE GENOMIC DNA]</scope>
    <source>
        <strain evidence="2 3">DB2414S</strain>
    </source>
</reference>
<dbReference type="InterPro" id="IPR046894">
    <property type="entry name" value="MTaX1"/>
</dbReference>
<keyword evidence="3" id="KW-1185">Reference proteome</keyword>
<dbReference type="RefSeq" id="WP_171245309.1">
    <property type="nucleotide sequence ID" value="NZ_JABEPQ010000007.1"/>
</dbReference>
<feature type="domain" description="Methylase-associated X1" evidence="1">
    <location>
        <begin position="56"/>
        <end position="166"/>
    </location>
</feature>